<dbReference type="GO" id="GO:0006508">
    <property type="term" value="P:proteolysis"/>
    <property type="evidence" value="ECO:0007669"/>
    <property type="project" value="InterPro"/>
</dbReference>
<dbReference type="Gene3D" id="3.30.2010.30">
    <property type="match status" value="1"/>
</dbReference>
<dbReference type="SUPFAM" id="SSF63737">
    <property type="entry name" value="Leukotriene A4 hydrolase N-terminal domain"/>
    <property type="match status" value="1"/>
</dbReference>
<dbReference type="EMBL" id="DS985246">
    <property type="protein sequence ID" value="EDV23635.1"/>
    <property type="molecule type" value="Genomic_DNA"/>
</dbReference>
<evidence type="ECO:0000256" key="1">
    <source>
        <dbReference type="ARBA" id="ARBA00022438"/>
    </source>
</evidence>
<evidence type="ECO:0000256" key="2">
    <source>
        <dbReference type="SAM" id="Phobius"/>
    </source>
</evidence>
<name>B3S0G6_TRIAD</name>
<keyword evidence="2" id="KW-0472">Membrane</keyword>
<dbReference type="AlphaFoldDB" id="B3S0G6"/>
<dbReference type="Gene3D" id="2.60.40.1730">
    <property type="entry name" value="tricorn interacting facor f3 domain"/>
    <property type="match status" value="1"/>
</dbReference>
<dbReference type="eggNOG" id="KOG1046">
    <property type="taxonomic scope" value="Eukaryota"/>
</dbReference>
<dbReference type="OMA" id="RNDTHER"/>
<dbReference type="InterPro" id="IPR050344">
    <property type="entry name" value="Peptidase_M1_aminopeptidases"/>
</dbReference>
<keyword evidence="1" id="KW-0378">Hydrolase</keyword>
<sequence length="350" mass="39373">MSEKNHPSYHENDHAEKQNGIYCSLVNLVTFIAVCVILIVTVGLITGLISHRIIVKSTPISSTVRHTTPTMIPTTLTGPKYSQLSNPRLPNTVRPLNYTFQLDLDMNQFKINGINVIEINVTSTTNIILVHADGLTMLAAPQVANHANFNTNSTNFVVADHGTYAKNSYYYVVLRENLAIGVYYIKFNYVAAISSGLFGLYKYQYTRAFDHEVIWGIASQLEASYARQVLPCFDEPALKARFTATIIIPNNYTTRWNMPLLKKEAMANNKNRYQFGTTLVMSTYLLAFTVDNFDFVEGRTARNTRIRVYARESVKNDTYFALGVATNMTEFFENLLAIPYPLPKQGAGLS</sequence>
<gene>
    <name evidence="4" type="ORF">TRIADDRAFT_57041</name>
</gene>
<keyword evidence="1" id="KW-0031">Aminopeptidase</keyword>
<dbReference type="PRINTS" id="PR00756">
    <property type="entry name" value="ALADIPTASE"/>
</dbReference>
<evidence type="ECO:0000313" key="4">
    <source>
        <dbReference type="EMBL" id="EDV23635.1"/>
    </source>
</evidence>
<dbReference type="KEGG" id="tad:TRIADDRAFT_57041"/>
<dbReference type="PhylomeDB" id="B3S0G6"/>
<keyword evidence="2" id="KW-1133">Transmembrane helix</keyword>
<protein>
    <recommendedName>
        <fullName evidence="3">Aminopeptidase N-like N-terminal domain-containing protein</fullName>
    </recommendedName>
</protein>
<feature type="domain" description="Aminopeptidase N-like N-terminal" evidence="3">
    <location>
        <begin position="95"/>
        <end position="285"/>
    </location>
</feature>
<dbReference type="GeneID" id="6754373"/>
<dbReference type="Pfam" id="PF17900">
    <property type="entry name" value="Peptidase_M1_N"/>
    <property type="match status" value="1"/>
</dbReference>
<evidence type="ECO:0000259" key="3">
    <source>
        <dbReference type="Pfam" id="PF17900"/>
    </source>
</evidence>
<organism evidence="4 5">
    <name type="scientific">Trichoplax adhaerens</name>
    <name type="common">Trichoplax reptans</name>
    <dbReference type="NCBI Taxonomy" id="10228"/>
    <lineage>
        <taxon>Eukaryota</taxon>
        <taxon>Metazoa</taxon>
        <taxon>Placozoa</taxon>
        <taxon>Uniplacotomia</taxon>
        <taxon>Trichoplacea</taxon>
        <taxon>Trichoplacidae</taxon>
        <taxon>Trichoplax</taxon>
    </lineage>
</organism>
<keyword evidence="5" id="KW-1185">Reference proteome</keyword>
<dbReference type="CTD" id="6754373"/>
<dbReference type="RefSeq" id="XP_002113161.1">
    <property type="nucleotide sequence ID" value="XM_002113125.1"/>
</dbReference>
<dbReference type="FunFam" id="2.60.40.1730:FF:000077">
    <property type="match status" value="1"/>
</dbReference>
<dbReference type="HOGENOM" id="CLU_793053_0_0_1"/>
<dbReference type="InParanoid" id="B3S0G6"/>
<dbReference type="InterPro" id="IPR001930">
    <property type="entry name" value="Peptidase_M1"/>
</dbReference>
<dbReference type="PANTHER" id="PTHR11533">
    <property type="entry name" value="PROTEASE M1 ZINC METALLOPROTEASE"/>
    <property type="match status" value="1"/>
</dbReference>
<accession>B3S0G6</accession>
<dbReference type="PANTHER" id="PTHR11533:SF276">
    <property type="entry name" value="GLUTAMYL AMINOPEPTIDASE"/>
    <property type="match status" value="1"/>
</dbReference>
<dbReference type="OrthoDB" id="5786529at2759"/>
<evidence type="ECO:0000313" key="5">
    <source>
        <dbReference type="Proteomes" id="UP000009022"/>
    </source>
</evidence>
<dbReference type="STRING" id="10228.B3S0G6"/>
<dbReference type="FunFam" id="3.30.2010.30:FF:000005">
    <property type="entry name" value="Uncharacterized protein"/>
    <property type="match status" value="1"/>
</dbReference>
<dbReference type="InterPro" id="IPR042097">
    <property type="entry name" value="Aminopeptidase_N-like_N_sf"/>
</dbReference>
<reference evidence="4 5" key="1">
    <citation type="journal article" date="2008" name="Nature">
        <title>The Trichoplax genome and the nature of placozoans.</title>
        <authorList>
            <person name="Srivastava M."/>
            <person name="Begovic E."/>
            <person name="Chapman J."/>
            <person name="Putnam N.H."/>
            <person name="Hellsten U."/>
            <person name="Kawashima T."/>
            <person name="Kuo A."/>
            <person name="Mitros T."/>
            <person name="Salamov A."/>
            <person name="Carpenter M.L."/>
            <person name="Signorovitch A.Y."/>
            <person name="Moreno M.A."/>
            <person name="Kamm K."/>
            <person name="Grimwood J."/>
            <person name="Schmutz J."/>
            <person name="Shapiro H."/>
            <person name="Grigoriev I.V."/>
            <person name="Buss L.W."/>
            <person name="Schierwater B."/>
            <person name="Dellaporta S.L."/>
            <person name="Rokhsar D.S."/>
        </authorList>
    </citation>
    <scope>NUCLEOTIDE SEQUENCE [LARGE SCALE GENOMIC DNA]</scope>
    <source>
        <strain evidence="4 5">Grell-BS-1999</strain>
    </source>
</reference>
<feature type="transmembrane region" description="Helical" evidence="2">
    <location>
        <begin position="21"/>
        <end position="49"/>
    </location>
</feature>
<keyword evidence="1" id="KW-0645">Protease</keyword>
<dbReference type="Proteomes" id="UP000009022">
    <property type="component" value="Unassembled WGS sequence"/>
</dbReference>
<proteinExistence type="predicted"/>
<keyword evidence="2" id="KW-0812">Transmembrane</keyword>
<dbReference type="GO" id="GO:0004177">
    <property type="term" value="F:aminopeptidase activity"/>
    <property type="evidence" value="ECO:0007669"/>
    <property type="project" value="UniProtKB-KW"/>
</dbReference>
<dbReference type="InterPro" id="IPR045357">
    <property type="entry name" value="Aminopeptidase_N-like_N"/>
</dbReference>